<gene>
    <name evidence="5" type="ORF">FNV43_RR25902</name>
</gene>
<feature type="transmembrane region" description="Helical" evidence="4">
    <location>
        <begin position="150"/>
        <end position="180"/>
    </location>
</feature>
<accession>A0A8K0GJ50</accession>
<keyword evidence="4" id="KW-0812">Transmembrane</keyword>
<evidence type="ECO:0000256" key="4">
    <source>
        <dbReference type="SAM" id="Phobius"/>
    </source>
</evidence>
<dbReference type="GO" id="GO:0098542">
    <property type="term" value="P:defense response to other organism"/>
    <property type="evidence" value="ECO:0007669"/>
    <property type="project" value="InterPro"/>
</dbReference>
<dbReference type="PANTHER" id="PTHR31234">
    <property type="entry name" value="LATE EMBRYOGENESIS ABUNDANT (LEA) HYDROXYPROLINE-RICH GLYCOPROTEIN FAMILY"/>
    <property type="match status" value="1"/>
</dbReference>
<evidence type="ECO:0000313" key="6">
    <source>
        <dbReference type="Proteomes" id="UP000796880"/>
    </source>
</evidence>
<reference evidence="5" key="1">
    <citation type="submission" date="2020-03" db="EMBL/GenBank/DDBJ databases">
        <title>A high-quality chromosome-level genome assembly of a woody plant with both climbing and erect habits, Rhamnella rubrinervis.</title>
        <authorList>
            <person name="Lu Z."/>
            <person name="Yang Y."/>
            <person name="Zhu X."/>
            <person name="Sun Y."/>
        </authorList>
    </citation>
    <scope>NUCLEOTIDE SEQUENCE</scope>
    <source>
        <strain evidence="5">BYM</strain>
        <tissue evidence="5">Leaf</tissue>
    </source>
</reference>
<dbReference type="Proteomes" id="UP000796880">
    <property type="component" value="Unassembled WGS sequence"/>
</dbReference>
<proteinExistence type="predicted"/>
<feature type="compositionally biased region" description="Low complexity" evidence="3">
    <location>
        <begin position="101"/>
        <end position="124"/>
    </location>
</feature>
<keyword evidence="6" id="KW-1185">Reference proteome</keyword>
<dbReference type="AlphaFoldDB" id="A0A8K0GJ50"/>
<dbReference type="GO" id="GO:0005886">
    <property type="term" value="C:plasma membrane"/>
    <property type="evidence" value="ECO:0007669"/>
    <property type="project" value="TreeGrafter"/>
</dbReference>
<evidence type="ECO:0008006" key="7">
    <source>
        <dbReference type="Google" id="ProtNLM"/>
    </source>
</evidence>
<evidence type="ECO:0000256" key="3">
    <source>
        <dbReference type="SAM" id="MobiDB-lite"/>
    </source>
</evidence>
<organism evidence="5 6">
    <name type="scientific">Rhamnella rubrinervis</name>
    <dbReference type="NCBI Taxonomy" id="2594499"/>
    <lineage>
        <taxon>Eukaryota</taxon>
        <taxon>Viridiplantae</taxon>
        <taxon>Streptophyta</taxon>
        <taxon>Embryophyta</taxon>
        <taxon>Tracheophyta</taxon>
        <taxon>Spermatophyta</taxon>
        <taxon>Magnoliopsida</taxon>
        <taxon>eudicotyledons</taxon>
        <taxon>Gunneridae</taxon>
        <taxon>Pentapetalae</taxon>
        <taxon>rosids</taxon>
        <taxon>fabids</taxon>
        <taxon>Rosales</taxon>
        <taxon>Rhamnaceae</taxon>
        <taxon>rhamnoid group</taxon>
        <taxon>Rhamneae</taxon>
        <taxon>Rhamnella</taxon>
    </lineage>
</organism>
<comment type="caution">
    <text evidence="5">The sequence shown here is derived from an EMBL/GenBank/DDBJ whole genome shotgun (WGS) entry which is preliminary data.</text>
</comment>
<sequence>MYQPHESNPHFVRPSRPQEDQTSQSTIPLVPLPPQRETKRSKHRGSRGSQSRRPDEHVGPISIPPRRKDKHSEPPPKPQHSDEHVQPIPVPVQLKDQQSEPSPGSSAPHPQQQQGQYPGPYGSPVLQPQHHGRSARPHGLWQPRDQRTNFFTWFIAVFCAVFWIVIIIGGIVILIVYLVFRPRSPRFDVSTATLNAAYLDMGYMLNADLTVLANFTNPNKKMSVDFSYMTIQLYYGKTLIANQYIEPFSAAKAQTKFAYLRMITSQVRLPILEVRRLNRQMETNGVELEMKGFFRARSHLGGLLRYSYWLHGQCTIVVARPPDGTLIRSKCKTKH</sequence>
<name>A0A8K0GJ50_9ROSA</name>
<protein>
    <recommendedName>
        <fullName evidence="7">Late embryogenesis abundant protein LEA-2 subgroup domain-containing protein</fullName>
    </recommendedName>
</protein>
<keyword evidence="2 4" id="KW-0472">Membrane</keyword>
<dbReference type="EMBL" id="VOIH02000012">
    <property type="protein sequence ID" value="KAF3431172.1"/>
    <property type="molecule type" value="Genomic_DNA"/>
</dbReference>
<comment type="subcellular location">
    <subcellularLocation>
        <location evidence="1">Membrane</location>
    </subcellularLocation>
</comment>
<feature type="compositionally biased region" description="Basic and acidic residues" evidence="3">
    <location>
        <begin position="70"/>
        <end position="85"/>
    </location>
</feature>
<keyword evidence="4" id="KW-1133">Transmembrane helix</keyword>
<evidence type="ECO:0000256" key="1">
    <source>
        <dbReference type="ARBA" id="ARBA00004370"/>
    </source>
</evidence>
<feature type="region of interest" description="Disordered" evidence="3">
    <location>
        <begin position="1"/>
        <end position="141"/>
    </location>
</feature>
<evidence type="ECO:0000256" key="2">
    <source>
        <dbReference type="ARBA" id="ARBA00023136"/>
    </source>
</evidence>
<dbReference type="OrthoDB" id="1924574at2759"/>
<dbReference type="PANTHER" id="PTHR31234:SF42">
    <property type="entry name" value="LATE EMBRYOGENESIS ABUNDANT (LEA) HYDROXYPROLINE-RICH GLYCOPROTEIN FAMILY"/>
    <property type="match status" value="1"/>
</dbReference>
<evidence type="ECO:0000313" key="5">
    <source>
        <dbReference type="EMBL" id="KAF3431172.1"/>
    </source>
</evidence>
<dbReference type="InterPro" id="IPR044839">
    <property type="entry name" value="NDR1-like"/>
</dbReference>